<dbReference type="EMBL" id="VHII01000007">
    <property type="protein sequence ID" value="KAF1387770.1"/>
    <property type="molecule type" value="Genomic_DNA"/>
</dbReference>
<evidence type="ECO:0000313" key="1">
    <source>
        <dbReference type="EMBL" id="KAF1387770.1"/>
    </source>
</evidence>
<comment type="caution">
    <text evidence="1">The sequence shown here is derived from an EMBL/GenBank/DDBJ whole genome shotgun (WGS) entry which is preliminary data.</text>
</comment>
<evidence type="ECO:0000313" key="2">
    <source>
        <dbReference type="Proteomes" id="UP000465112"/>
    </source>
</evidence>
<reference evidence="1 2" key="1">
    <citation type="submission" date="2019-06" db="EMBL/GenBank/DDBJ databases">
        <title>A chromosome-scale genome assembly of the European perch, Perca fluviatilis.</title>
        <authorList>
            <person name="Roques C."/>
            <person name="Zahm M."/>
            <person name="Cabau C."/>
            <person name="Klopp C."/>
            <person name="Bouchez O."/>
            <person name="Donnadieu C."/>
            <person name="Kuhl H."/>
            <person name="Gislard M."/>
            <person name="Guendouz S."/>
            <person name="Journot L."/>
            <person name="Haffray P."/>
            <person name="Bestin A."/>
            <person name="Morvezen R."/>
            <person name="Feron R."/>
            <person name="Wen M."/>
            <person name="Jouanno E."/>
            <person name="Herpin A."/>
            <person name="Schartl M."/>
            <person name="Postlethwait J."/>
            <person name="Schaerlinger B."/>
            <person name="Chardard D."/>
            <person name="Lecocq T."/>
            <person name="Poncet C."/>
            <person name="Jaffrelo L."/>
            <person name="Lampietro C."/>
            <person name="Guiguen Y."/>
        </authorList>
    </citation>
    <scope>NUCLEOTIDE SEQUENCE [LARGE SCALE GENOMIC DNA]</scope>
    <source>
        <tissue evidence="1">Blood</tissue>
    </source>
</reference>
<proteinExistence type="predicted"/>
<name>A0A6A5F3E3_PERFL</name>
<gene>
    <name evidence="1" type="ORF">PFLUV_G00083400</name>
</gene>
<accession>A0A6A5F3E3</accession>
<sequence length="93" mass="9781">MAASKLSNVVAFTLGTTMRLGSYRGMRAALSGVTALPLLQCAVIQPLAPRERAAPLTIPGAVQGKIRCENGVNCGVQSQPLQTQYWVLGGAHF</sequence>
<organism evidence="1 2">
    <name type="scientific">Perca fluviatilis</name>
    <name type="common">European perch</name>
    <dbReference type="NCBI Taxonomy" id="8168"/>
    <lineage>
        <taxon>Eukaryota</taxon>
        <taxon>Metazoa</taxon>
        <taxon>Chordata</taxon>
        <taxon>Craniata</taxon>
        <taxon>Vertebrata</taxon>
        <taxon>Euteleostomi</taxon>
        <taxon>Actinopterygii</taxon>
        <taxon>Neopterygii</taxon>
        <taxon>Teleostei</taxon>
        <taxon>Neoteleostei</taxon>
        <taxon>Acanthomorphata</taxon>
        <taxon>Eupercaria</taxon>
        <taxon>Perciformes</taxon>
        <taxon>Percoidei</taxon>
        <taxon>Percidae</taxon>
        <taxon>Percinae</taxon>
        <taxon>Perca</taxon>
    </lineage>
</organism>
<dbReference type="Proteomes" id="UP000465112">
    <property type="component" value="Chromosome 7"/>
</dbReference>
<dbReference type="AlphaFoldDB" id="A0A6A5F3E3"/>
<protein>
    <submittedName>
        <fullName evidence="1">Uncharacterized protein</fullName>
    </submittedName>
</protein>
<keyword evidence="2" id="KW-1185">Reference proteome</keyword>